<dbReference type="InterPro" id="IPR013945">
    <property type="entry name" value="Pkr1"/>
</dbReference>
<organism evidence="2 3">
    <name type="scientific">Tuber borchii</name>
    <name type="common">White truffle</name>
    <dbReference type="NCBI Taxonomy" id="42251"/>
    <lineage>
        <taxon>Eukaryota</taxon>
        <taxon>Fungi</taxon>
        <taxon>Dikarya</taxon>
        <taxon>Ascomycota</taxon>
        <taxon>Pezizomycotina</taxon>
        <taxon>Pezizomycetes</taxon>
        <taxon>Pezizales</taxon>
        <taxon>Tuberaceae</taxon>
        <taxon>Tuber</taxon>
    </lineage>
</organism>
<dbReference type="AlphaFoldDB" id="A0A2T7A224"/>
<dbReference type="GO" id="GO:0005789">
    <property type="term" value="C:endoplasmic reticulum membrane"/>
    <property type="evidence" value="ECO:0007669"/>
    <property type="project" value="TreeGrafter"/>
</dbReference>
<dbReference type="OrthoDB" id="9626941at2759"/>
<evidence type="ECO:0000313" key="3">
    <source>
        <dbReference type="Proteomes" id="UP000244722"/>
    </source>
</evidence>
<sequence length="95" mass="10843">MTTFTTDLWNSIFTPGTNSSLVLATHASFFALQLTFFVLLVGTRSYHFITLSFICAGLWMGISWFISEINILKQEQEEVKERLGMEMKRKVKGGE</sequence>
<dbReference type="Proteomes" id="UP000244722">
    <property type="component" value="Unassembled WGS sequence"/>
</dbReference>
<dbReference type="PANTHER" id="PTHR28251:SF1">
    <property type="entry name" value="V-TYPE ATPASE ASSEMBLY FACTOR PKR1"/>
    <property type="match status" value="1"/>
</dbReference>
<name>A0A2T7A224_TUBBO</name>
<dbReference type="GO" id="GO:0070072">
    <property type="term" value="P:vacuolar proton-transporting V-type ATPase complex assembly"/>
    <property type="evidence" value="ECO:0007669"/>
    <property type="project" value="InterPro"/>
</dbReference>
<evidence type="ECO:0000256" key="1">
    <source>
        <dbReference type="SAM" id="Phobius"/>
    </source>
</evidence>
<protein>
    <submittedName>
        <fullName evidence="2">ER protein Pkr1-domain-containing protein</fullName>
    </submittedName>
</protein>
<evidence type="ECO:0000313" key="2">
    <source>
        <dbReference type="EMBL" id="PUU81715.1"/>
    </source>
</evidence>
<feature type="transmembrane region" description="Helical" evidence="1">
    <location>
        <begin position="20"/>
        <end position="41"/>
    </location>
</feature>
<keyword evidence="1" id="KW-0812">Transmembrane</keyword>
<keyword evidence="3" id="KW-1185">Reference proteome</keyword>
<keyword evidence="1" id="KW-0472">Membrane</keyword>
<comment type="caution">
    <text evidence="2">The sequence shown here is derived from an EMBL/GenBank/DDBJ whole genome shotgun (WGS) entry which is preliminary data.</text>
</comment>
<gene>
    <name evidence="2" type="ORF">B9Z19DRAFT_1076507</name>
</gene>
<feature type="transmembrane region" description="Helical" evidence="1">
    <location>
        <begin position="48"/>
        <end position="66"/>
    </location>
</feature>
<dbReference type="EMBL" id="NESQ01000041">
    <property type="protein sequence ID" value="PUU81715.1"/>
    <property type="molecule type" value="Genomic_DNA"/>
</dbReference>
<dbReference type="Pfam" id="PF08636">
    <property type="entry name" value="Pkr1"/>
    <property type="match status" value="1"/>
</dbReference>
<accession>A0A2T7A224</accession>
<keyword evidence="1" id="KW-1133">Transmembrane helix</keyword>
<reference evidence="2 3" key="1">
    <citation type="submission" date="2017-04" db="EMBL/GenBank/DDBJ databases">
        <title>Draft genome sequence of Tuber borchii Vittad., a whitish edible truffle.</title>
        <authorList>
            <consortium name="DOE Joint Genome Institute"/>
            <person name="Murat C."/>
            <person name="Kuo A."/>
            <person name="Barry K.W."/>
            <person name="Clum A."/>
            <person name="Dockter R.B."/>
            <person name="Fauchery L."/>
            <person name="Iotti M."/>
            <person name="Kohler A."/>
            <person name="Labutti K."/>
            <person name="Lindquist E.A."/>
            <person name="Lipzen A."/>
            <person name="Ohm R.A."/>
            <person name="Wang M."/>
            <person name="Grigoriev I.V."/>
            <person name="Zambonelli A."/>
            <person name="Martin F.M."/>
        </authorList>
    </citation>
    <scope>NUCLEOTIDE SEQUENCE [LARGE SCALE GENOMIC DNA]</scope>
    <source>
        <strain evidence="2 3">Tbo3840</strain>
    </source>
</reference>
<dbReference type="PANTHER" id="PTHR28251">
    <property type="entry name" value="V-TYPE ATPASE ASSEMBLY FACTOR PKR1"/>
    <property type="match status" value="1"/>
</dbReference>
<proteinExistence type="predicted"/>
<dbReference type="STRING" id="42251.A0A2T7A224"/>